<proteinExistence type="predicted"/>
<evidence type="ECO:0000256" key="1">
    <source>
        <dbReference type="SAM" id="Phobius"/>
    </source>
</evidence>
<keyword evidence="3" id="KW-1185">Reference proteome</keyword>
<name>A0A368ZGU2_9FLAO</name>
<protein>
    <recommendedName>
        <fullName evidence="4">Membrane or secreted protein</fullName>
    </recommendedName>
</protein>
<comment type="caution">
    <text evidence="2">The sequence shown here is derived from an EMBL/GenBank/DDBJ whole genome shotgun (WGS) entry which is preliminary data.</text>
</comment>
<dbReference type="EMBL" id="QPJO01000005">
    <property type="protein sequence ID" value="RCW90162.1"/>
    <property type="molecule type" value="Genomic_DNA"/>
</dbReference>
<dbReference type="Proteomes" id="UP000253436">
    <property type="component" value="Unassembled WGS sequence"/>
</dbReference>
<dbReference type="AlphaFoldDB" id="A0A368ZGU2"/>
<evidence type="ECO:0000313" key="3">
    <source>
        <dbReference type="Proteomes" id="UP000253436"/>
    </source>
</evidence>
<keyword evidence="1" id="KW-1133">Transmembrane helix</keyword>
<keyword evidence="1" id="KW-0472">Membrane</keyword>
<evidence type="ECO:0008006" key="4">
    <source>
        <dbReference type="Google" id="ProtNLM"/>
    </source>
</evidence>
<sequence>MGFRINVKALSLHQITQILIMKLLFITLGLLALAVGGIAIKIWAKKDGKFAGTCASQNPMLNKEGEACGFCGKTPDEYKDCSEPQHS</sequence>
<organism evidence="2 3">
    <name type="scientific">Winogradskyella arenosi</name>
    <dbReference type="NCBI Taxonomy" id="533325"/>
    <lineage>
        <taxon>Bacteria</taxon>
        <taxon>Pseudomonadati</taxon>
        <taxon>Bacteroidota</taxon>
        <taxon>Flavobacteriia</taxon>
        <taxon>Flavobacteriales</taxon>
        <taxon>Flavobacteriaceae</taxon>
        <taxon>Winogradskyella</taxon>
    </lineage>
</organism>
<evidence type="ECO:0000313" key="2">
    <source>
        <dbReference type="EMBL" id="RCW90162.1"/>
    </source>
</evidence>
<gene>
    <name evidence="2" type="ORF">DFQ08_10551</name>
</gene>
<keyword evidence="1" id="KW-0812">Transmembrane</keyword>
<feature type="transmembrane region" description="Helical" evidence="1">
    <location>
        <begin position="20"/>
        <end position="40"/>
    </location>
</feature>
<reference evidence="2 3" key="1">
    <citation type="submission" date="2018-07" db="EMBL/GenBank/DDBJ databases">
        <title>Genomic Encyclopedia of Type Strains, Phase III (KMG-III): the genomes of soil and plant-associated and newly described type strains.</title>
        <authorList>
            <person name="Whitman W."/>
        </authorList>
    </citation>
    <scope>NUCLEOTIDE SEQUENCE [LARGE SCALE GENOMIC DNA]</scope>
    <source>
        <strain evidence="2 3">CECT 7958</strain>
    </source>
</reference>
<accession>A0A368ZGU2</accession>